<dbReference type="EMBL" id="CP150484">
    <property type="protein sequence ID" value="WYW19431.1"/>
    <property type="molecule type" value="Genomic_DNA"/>
</dbReference>
<name>A0ACD5BJ78_9PSEU</name>
<gene>
    <name evidence="1" type="ORF">LCL61_28190</name>
</gene>
<evidence type="ECO:0000313" key="1">
    <source>
        <dbReference type="EMBL" id="WYW19431.1"/>
    </source>
</evidence>
<keyword evidence="2" id="KW-1185">Reference proteome</keyword>
<dbReference type="Proteomes" id="UP001456344">
    <property type="component" value="Chromosome"/>
</dbReference>
<evidence type="ECO:0000313" key="2">
    <source>
        <dbReference type="Proteomes" id="UP001456344"/>
    </source>
</evidence>
<protein>
    <submittedName>
        <fullName evidence="1">Uncharacterized protein</fullName>
    </submittedName>
</protein>
<organism evidence="1 2">
    <name type="scientific">Amycolatopsis coloradensis</name>
    <dbReference type="NCBI Taxonomy" id="76021"/>
    <lineage>
        <taxon>Bacteria</taxon>
        <taxon>Bacillati</taxon>
        <taxon>Actinomycetota</taxon>
        <taxon>Actinomycetes</taxon>
        <taxon>Pseudonocardiales</taxon>
        <taxon>Pseudonocardiaceae</taxon>
        <taxon>Amycolatopsis</taxon>
    </lineage>
</organism>
<proteinExistence type="predicted"/>
<sequence>MAGDTPVEVHTATIPVDHSQFTIFDVFGNDTYADLPIPQDPDWLVSAGSGGALFHTSDRALSAEVTLEIWAHEPAHDIDETPHEEHVFNSPTGRLMIACITASPSDKNVALPASGDYKLRARRTRTSNIAEPGDPDVYKESWTVQVWPHR</sequence>
<accession>A0ACD5BJ78</accession>
<reference evidence="1" key="1">
    <citation type="submission" date="2023-10" db="EMBL/GenBank/DDBJ databases">
        <title>Whole genome sequencing of actinobacterial strain Amycolatopsis sp. (BCA-696) identifies the underlying plant growth-promoting genes.</title>
        <authorList>
            <person name="Gandham P."/>
            <person name="Vadla N."/>
            <person name="Saji A."/>
            <person name="Srinivas V."/>
            <person name="Ruperao P."/>
            <person name="Selvanayagam S."/>
            <person name="Saxena R.K."/>
            <person name="Rathore A."/>
            <person name="Gopalakrishnan S."/>
            <person name="Thakur V."/>
        </authorList>
    </citation>
    <scope>NUCLEOTIDE SEQUENCE</scope>
    <source>
        <strain evidence="1">BCA-696</strain>
    </source>
</reference>